<feature type="chain" id="PRO_5018216455" evidence="1">
    <location>
        <begin position="21"/>
        <end position="355"/>
    </location>
</feature>
<accession>A0A3M7SL24</accession>
<dbReference type="STRING" id="10195.A0A3M7SL24"/>
<dbReference type="PROSITE" id="PS51367">
    <property type="entry name" value="THAUMATIN_2"/>
    <property type="match status" value="1"/>
</dbReference>
<protein>
    <submittedName>
        <fullName evidence="2">Pathogenesis-related 5</fullName>
    </submittedName>
</protein>
<dbReference type="PANTHER" id="PTHR31013:SF12">
    <property type="entry name" value="PATHOGENESIS-RELATED PROTEIN 5-LIKE"/>
    <property type="match status" value="1"/>
</dbReference>
<comment type="caution">
    <text evidence="2">The sequence shown here is derived from an EMBL/GenBank/DDBJ whole genome shotgun (WGS) entry which is preliminary data.</text>
</comment>
<dbReference type="AlphaFoldDB" id="A0A3M7SL24"/>
<dbReference type="CDD" id="cd09218">
    <property type="entry name" value="TLP-PA"/>
    <property type="match status" value="1"/>
</dbReference>
<gene>
    <name evidence="2" type="ORF">BpHYR1_032543</name>
</gene>
<dbReference type="Pfam" id="PF00314">
    <property type="entry name" value="Thaumatin"/>
    <property type="match status" value="1"/>
</dbReference>
<dbReference type="FunFam" id="2.60.110.10:FF:000004">
    <property type="entry name" value="THAUMATIN-LIKE PROTEIN 1"/>
    <property type="match status" value="1"/>
</dbReference>
<evidence type="ECO:0000313" key="2">
    <source>
        <dbReference type="EMBL" id="RNA36340.1"/>
    </source>
</evidence>
<proteinExistence type="predicted"/>
<dbReference type="Proteomes" id="UP000276133">
    <property type="component" value="Unassembled WGS sequence"/>
</dbReference>
<dbReference type="EMBL" id="REGN01001201">
    <property type="protein sequence ID" value="RNA36340.1"/>
    <property type="molecule type" value="Genomic_DNA"/>
</dbReference>
<feature type="signal peptide" evidence="1">
    <location>
        <begin position="1"/>
        <end position="20"/>
    </location>
</feature>
<dbReference type="SUPFAM" id="SSF49870">
    <property type="entry name" value="Osmotin, thaumatin-like protein"/>
    <property type="match status" value="1"/>
</dbReference>
<dbReference type="Gene3D" id="3.50.4.10">
    <property type="entry name" value="Hepatocyte Growth Factor"/>
    <property type="match status" value="1"/>
</dbReference>
<name>A0A3M7SL24_BRAPC</name>
<sequence length="355" mass="39252">MKATQIFMIAFALVNARVHAIDWKTSSHGIWAMDCDFQENNLKNVPSKGEECSKKCLETSGCTHYSWNNYNGGTCWMKKGQVSKENALNANGVVCGINSKINEIPGNGDNSGGHSSNGAVRFSTVNKCPHTIWIGLMGRSHSNKNWLPPKNGGWELKSGQTVTVEVPKDYYAGRIWGRTGCSWNGGRFNCETGDCGPWVDCANGGVQRGGQTPATLAEFTLNGSGSQDFYDVSLVDGYNLKLSIEIVKPAPGSGNYWCKNPKCNQDLNVICPNELKKYNSQGKVVGCMSACEKFRTDQYCCRGAHNQPHTCRSSDWPFNYPAIFKKACPDAYSYAYDDHTSTFFCRNTDYRIVFC</sequence>
<dbReference type="OrthoDB" id="430315at2759"/>
<keyword evidence="3" id="KW-1185">Reference proteome</keyword>
<dbReference type="SMART" id="SM00205">
    <property type="entry name" value="THN"/>
    <property type="match status" value="1"/>
</dbReference>
<keyword evidence="1" id="KW-0732">Signal</keyword>
<dbReference type="PANTHER" id="PTHR31013">
    <property type="entry name" value="THAUMATIN FAMILY PROTEIN-RELATED"/>
    <property type="match status" value="1"/>
</dbReference>
<dbReference type="InterPro" id="IPR001938">
    <property type="entry name" value="Thaumatin"/>
</dbReference>
<dbReference type="InterPro" id="IPR037176">
    <property type="entry name" value="Osmotin/thaumatin-like_sf"/>
</dbReference>
<evidence type="ECO:0000256" key="1">
    <source>
        <dbReference type="SAM" id="SignalP"/>
    </source>
</evidence>
<reference evidence="2 3" key="1">
    <citation type="journal article" date="2018" name="Sci. Rep.">
        <title>Genomic signatures of local adaptation to the degree of environmental predictability in rotifers.</title>
        <authorList>
            <person name="Franch-Gras L."/>
            <person name="Hahn C."/>
            <person name="Garcia-Roger E.M."/>
            <person name="Carmona M.J."/>
            <person name="Serra M."/>
            <person name="Gomez A."/>
        </authorList>
    </citation>
    <scope>NUCLEOTIDE SEQUENCE [LARGE SCALE GENOMIC DNA]</scope>
    <source>
        <strain evidence="2">HYR1</strain>
    </source>
</reference>
<evidence type="ECO:0000313" key="3">
    <source>
        <dbReference type="Proteomes" id="UP000276133"/>
    </source>
</evidence>
<dbReference type="Gene3D" id="2.60.110.10">
    <property type="entry name" value="Thaumatin"/>
    <property type="match status" value="1"/>
</dbReference>
<organism evidence="2 3">
    <name type="scientific">Brachionus plicatilis</name>
    <name type="common">Marine rotifer</name>
    <name type="synonym">Brachionus muelleri</name>
    <dbReference type="NCBI Taxonomy" id="10195"/>
    <lineage>
        <taxon>Eukaryota</taxon>
        <taxon>Metazoa</taxon>
        <taxon>Spiralia</taxon>
        <taxon>Gnathifera</taxon>
        <taxon>Rotifera</taxon>
        <taxon>Eurotatoria</taxon>
        <taxon>Monogononta</taxon>
        <taxon>Pseudotrocha</taxon>
        <taxon>Ploima</taxon>
        <taxon>Brachionidae</taxon>
        <taxon>Brachionus</taxon>
    </lineage>
</organism>